<sequence length="623" mass="67595">MEGDHAQLRTAGVDLGGLMTVLGQHLYSTPLVALRELVQNAHDSIVRRRLEDPQPPVAPRIVVSGDIGARTVRVTDTGTGLTDAEIHQYLATVGVGYTRGLRQAGAGSDELIGMFGLGFLSAFVIAERVTVHTTSYQQPGRGWRYQSSNGEQYSLSPAPAREVGTVVELLLRPEHARLAGEDYLARVLGRYCALLRVPIFIGAAAEPVNPEPPPWRDPDAGNEHPVQARKRQLRFASRFESQFEPICALPVSAPEHDLKGLLWVQDGGTYGNSDNRNLSVFVRGMLLDDDARELLPSWAGFAGGVIESSRLMPTASREDLQRNDAYRSAQHAISEALIVGLAALAREQPEAWRRILARHNEALLGAALGDARLFELLAGEVRIPSSHGELRAGALRRDGAIHVGLGGGGFEDMLFRMLGVPVARGDRYAVLPFLRQWVQRHGGRLIEIGTEQGNRQLFTEQSLPQAELDWLREVLADGEKLVPARFAPAELPLMAVPDREAELKRRLESDEADKRISMTALRLVRGFTAGIDGSAQARLYVNLDNPAIQALLDTARRDPAAAAPAARLLKAIKQLMDSHSEADGQGPRLNGALAAIGDSALRLLPPQAASIAATQAQDEQPTA</sequence>
<reference evidence="6 7" key="1">
    <citation type="submission" date="2015-11" db="EMBL/GenBank/DDBJ databases">
        <title>Genome sequences of Lysobacter enzymogenes strain C3 and Lysobacter antibioticus ATCC 29479.</title>
        <authorList>
            <person name="Kobayashi D.Y."/>
        </authorList>
    </citation>
    <scope>NUCLEOTIDE SEQUENCE [LARGE SCALE GENOMIC DNA]</scope>
    <source>
        <strain evidence="6 7">C3</strain>
    </source>
</reference>
<dbReference type="Gene3D" id="3.30.230.80">
    <property type="match status" value="1"/>
</dbReference>
<evidence type="ECO:0000256" key="3">
    <source>
        <dbReference type="ARBA" id="ARBA00022840"/>
    </source>
</evidence>
<feature type="binding site" evidence="5">
    <location>
        <position position="165"/>
    </location>
    <ligand>
        <name>ATP</name>
        <dbReference type="ChEBI" id="CHEBI:30616"/>
    </ligand>
</feature>
<dbReference type="AlphaFoldDB" id="A0A0S2DGC5"/>
<dbReference type="GO" id="GO:0005524">
    <property type="term" value="F:ATP binding"/>
    <property type="evidence" value="ECO:0007669"/>
    <property type="project" value="UniProtKB-KW"/>
</dbReference>
<keyword evidence="4" id="KW-0143">Chaperone</keyword>
<feature type="binding site" evidence="5">
    <location>
        <position position="40"/>
    </location>
    <ligand>
        <name>ATP</name>
        <dbReference type="ChEBI" id="CHEBI:30616"/>
    </ligand>
</feature>
<feature type="binding site" evidence="5">
    <location>
        <position position="36"/>
    </location>
    <ligand>
        <name>ATP</name>
        <dbReference type="ChEBI" id="CHEBI:30616"/>
    </ligand>
</feature>
<evidence type="ECO:0000256" key="4">
    <source>
        <dbReference type="ARBA" id="ARBA00023186"/>
    </source>
</evidence>
<protein>
    <submittedName>
        <fullName evidence="6">Hsp90xo protein</fullName>
    </submittedName>
</protein>
<evidence type="ECO:0000313" key="6">
    <source>
        <dbReference type="EMBL" id="ALN57611.1"/>
    </source>
</evidence>
<dbReference type="EMBL" id="CP013140">
    <property type="protein sequence ID" value="ALN57611.1"/>
    <property type="molecule type" value="Genomic_DNA"/>
</dbReference>
<organism evidence="6 7">
    <name type="scientific">Lysobacter enzymogenes</name>
    <dbReference type="NCBI Taxonomy" id="69"/>
    <lineage>
        <taxon>Bacteria</taxon>
        <taxon>Pseudomonadati</taxon>
        <taxon>Pseudomonadota</taxon>
        <taxon>Gammaproteobacteria</taxon>
        <taxon>Lysobacterales</taxon>
        <taxon>Lysobacteraceae</taxon>
        <taxon>Lysobacter</taxon>
    </lineage>
</organism>
<name>A0A0S2DGC5_LYSEN</name>
<dbReference type="PANTHER" id="PTHR11528">
    <property type="entry name" value="HEAT SHOCK PROTEIN 90 FAMILY MEMBER"/>
    <property type="match status" value="1"/>
</dbReference>
<evidence type="ECO:0000256" key="5">
    <source>
        <dbReference type="PIRSR" id="PIRSR002583-1"/>
    </source>
</evidence>
<dbReference type="SUPFAM" id="SSF54211">
    <property type="entry name" value="Ribosomal protein S5 domain 2-like"/>
    <property type="match status" value="1"/>
</dbReference>
<dbReference type="Gene3D" id="3.30.565.10">
    <property type="entry name" value="Histidine kinase-like ATPase, C-terminal domain"/>
    <property type="match status" value="1"/>
</dbReference>
<dbReference type="PATRIC" id="fig|69.6.peg.2227"/>
<comment type="similarity">
    <text evidence="1">Belongs to the heat shock protein 90 family.</text>
</comment>
<dbReference type="KEGG" id="lez:GLE_2262"/>
<keyword evidence="3 5" id="KW-0067">ATP-binding</keyword>
<accession>A0A0S2DGC5</accession>
<dbReference type="Pfam" id="PF00183">
    <property type="entry name" value="HSP90"/>
    <property type="match status" value="1"/>
</dbReference>
<dbReference type="STRING" id="69.GLE_2262"/>
<evidence type="ECO:0000313" key="7">
    <source>
        <dbReference type="Proteomes" id="UP000061569"/>
    </source>
</evidence>
<dbReference type="GO" id="GO:0051082">
    <property type="term" value="F:unfolded protein binding"/>
    <property type="evidence" value="ECO:0007669"/>
    <property type="project" value="InterPro"/>
</dbReference>
<feature type="binding site" evidence="5">
    <location>
        <position position="76"/>
    </location>
    <ligand>
        <name>ATP</name>
        <dbReference type="ChEBI" id="CHEBI:30616"/>
    </ligand>
</feature>
<dbReference type="PIRSF" id="PIRSF002583">
    <property type="entry name" value="Hsp90"/>
    <property type="match status" value="1"/>
</dbReference>
<proteinExistence type="inferred from homology"/>
<dbReference type="InterPro" id="IPR020575">
    <property type="entry name" value="Hsp90_N"/>
</dbReference>
<dbReference type="InterPro" id="IPR020568">
    <property type="entry name" value="Ribosomal_Su5_D2-typ_SF"/>
</dbReference>
<evidence type="ECO:0000256" key="1">
    <source>
        <dbReference type="ARBA" id="ARBA00008239"/>
    </source>
</evidence>
<dbReference type="GO" id="GO:0140662">
    <property type="term" value="F:ATP-dependent protein folding chaperone"/>
    <property type="evidence" value="ECO:0007669"/>
    <property type="project" value="InterPro"/>
</dbReference>
<dbReference type="SUPFAM" id="SSF55874">
    <property type="entry name" value="ATPase domain of HSP90 chaperone/DNA topoisomerase II/histidine kinase"/>
    <property type="match status" value="1"/>
</dbReference>
<dbReference type="PRINTS" id="PR00775">
    <property type="entry name" value="HEATSHOCK90"/>
</dbReference>
<dbReference type="InterPro" id="IPR036890">
    <property type="entry name" value="HATPase_C_sf"/>
</dbReference>
<evidence type="ECO:0000256" key="2">
    <source>
        <dbReference type="ARBA" id="ARBA00022741"/>
    </source>
</evidence>
<dbReference type="Proteomes" id="UP000061569">
    <property type="component" value="Chromosome"/>
</dbReference>
<dbReference type="InterPro" id="IPR001404">
    <property type="entry name" value="Hsp90_fam"/>
</dbReference>
<keyword evidence="2 5" id="KW-0547">Nucleotide-binding</keyword>
<gene>
    <name evidence="6" type="ORF">GLE_2262</name>
</gene>
<dbReference type="GO" id="GO:0016887">
    <property type="term" value="F:ATP hydrolysis activity"/>
    <property type="evidence" value="ECO:0007669"/>
    <property type="project" value="InterPro"/>
</dbReference>
<dbReference type="Pfam" id="PF13589">
    <property type="entry name" value="HATPase_c_3"/>
    <property type="match status" value="1"/>
</dbReference>